<name>A0AAW0YVW4_9TREE</name>
<dbReference type="KEGG" id="kne:92182445"/>
<keyword evidence="7 10" id="KW-1133">Transmembrane helix</keyword>
<dbReference type="Proteomes" id="UP001388673">
    <property type="component" value="Unassembled WGS sequence"/>
</dbReference>
<dbReference type="EC" id="2.4.1.-" evidence="10"/>
<comment type="caution">
    <text evidence="11">The sequence shown here is derived from an EMBL/GenBank/DDBJ whole genome shotgun (WGS) entry which is preliminary data.</text>
</comment>
<dbReference type="PROSITE" id="PS51257">
    <property type="entry name" value="PROKAR_LIPOPROTEIN"/>
    <property type="match status" value="1"/>
</dbReference>
<evidence type="ECO:0000313" key="11">
    <source>
        <dbReference type="EMBL" id="KAK8847330.1"/>
    </source>
</evidence>
<keyword evidence="3 10" id="KW-0328">Glycosyltransferase</keyword>
<feature type="transmembrane region" description="Helical" evidence="10">
    <location>
        <begin position="20"/>
        <end position="40"/>
    </location>
</feature>
<evidence type="ECO:0000256" key="7">
    <source>
        <dbReference type="ARBA" id="ARBA00022989"/>
    </source>
</evidence>
<keyword evidence="4" id="KW-0808">Transferase</keyword>
<dbReference type="PANTHER" id="PTHR11214:SF351">
    <property type="entry name" value="BETA-1,3-GALACTOSYLTRANSFERASE PVG3"/>
    <property type="match status" value="1"/>
</dbReference>
<dbReference type="InterPro" id="IPR002659">
    <property type="entry name" value="Glyco_trans_31"/>
</dbReference>
<keyword evidence="9 10" id="KW-0472">Membrane</keyword>
<proteinExistence type="inferred from homology"/>
<organism evidence="11 12">
    <name type="scientific">Kwoniella newhampshirensis</name>
    <dbReference type="NCBI Taxonomy" id="1651941"/>
    <lineage>
        <taxon>Eukaryota</taxon>
        <taxon>Fungi</taxon>
        <taxon>Dikarya</taxon>
        <taxon>Basidiomycota</taxon>
        <taxon>Agaricomycotina</taxon>
        <taxon>Tremellomycetes</taxon>
        <taxon>Tremellales</taxon>
        <taxon>Cryptococcaceae</taxon>
        <taxon>Kwoniella</taxon>
    </lineage>
</organism>
<evidence type="ECO:0000256" key="4">
    <source>
        <dbReference type="ARBA" id="ARBA00022679"/>
    </source>
</evidence>
<evidence type="ECO:0000256" key="2">
    <source>
        <dbReference type="ARBA" id="ARBA00008661"/>
    </source>
</evidence>
<dbReference type="GO" id="GO:0016758">
    <property type="term" value="F:hexosyltransferase activity"/>
    <property type="evidence" value="ECO:0007669"/>
    <property type="project" value="InterPro"/>
</dbReference>
<dbReference type="AlphaFoldDB" id="A0AAW0YVW4"/>
<evidence type="ECO:0000256" key="3">
    <source>
        <dbReference type="ARBA" id="ARBA00022676"/>
    </source>
</evidence>
<dbReference type="EMBL" id="JBCAWK010000010">
    <property type="protein sequence ID" value="KAK8847330.1"/>
    <property type="molecule type" value="Genomic_DNA"/>
</dbReference>
<protein>
    <recommendedName>
        <fullName evidence="10">Hexosyltransferase</fullName>
        <ecNumber evidence="10">2.4.1.-</ecNumber>
    </recommendedName>
</protein>
<evidence type="ECO:0000256" key="8">
    <source>
        <dbReference type="ARBA" id="ARBA00023034"/>
    </source>
</evidence>
<evidence type="ECO:0000256" key="6">
    <source>
        <dbReference type="ARBA" id="ARBA00022968"/>
    </source>
</evidence>
<dbReference type="GeneID" id="92182445"/>
<comment type="similarity">
    <text evidence="2 10">Belongs to the glycosyltransferase 31 family.</text>
</comment>
<keyword evidence="5 10" id="KW-0812">Transmembrane</keyword>
<evidence type="ECO:0000256" key="5">
    <source>
        <dbReference type="ARBA" id="ARBA00022692"/>
    </source>
</evidence>
<evidence type="ECO:0000256" key="1">
    <source>
        <dbReference type="ARBA" id="ARBA00004323"/>
    </source>
</evidence>
<keyword evidence="6 10" id="KW-0735">Signal-anchor</keyword>
<evidence type="ECO:0000313" key="12">
    <source>
        <dbReference type="Proteomes" id="UP001388673"/>
    </source>
</evidence>
<sequence>MRIAPLLYTVRRRLLQYPRLSIFTASIVLVSCLYCSLWKVEHGQFGRWYWNYGVSIHPALAYVLPAGDWGPVENPPRWIQEIHDAPWMGHWTIPDLSKPVYNHSVTFFQPSNDALPHRLISPVVAKIHVFSTVKPAAQEKRLLIRKLSPLLNVPPAYRHLVELKFVLGHAVNENGQVDEEMEASLAEEQALYGDLIRLDLAHGENLREGKILDWVRAVGNGEDGGRNAWWLFKVDDDAVLNLPRFLDTLLTLDPHIPHYLGTSLNRWPPYHHHFTGMVTGFSWGLVKTLADGIGRMSRQDIEASWDDDVLTGEIMYCLPSAPRCRLPHGHDSDTGSPLTIQSLPDYCDPHKPPPWGYQAAPPSRDPRTALVRYDFGRRMGDKDVWFVKGDVARHSFWFKFPEWYEKEWRQRIKGKMWKPPKWLKQYADPAAAS</sequence>
<dbReference type="GO" id="GO:0000139">
    <property type="term" value="C:Golgi membrane"/>
    <property type="evidence" value="ECO:0007669"/>
    <property type="project" value="UniProtKB-SubCell"/>
</dbReference>
<comment type="subcellular location">
    <subcellularLocation>
        <location evidence="1 10">Golgi apparatus membrane</location>
        <topology evidence="1 10">Single-pass type II membrane protein</topology>
    </subcellularLocation>
</comment>
<dbReference type="Gene3D" id="3.90.550.50">
    <property type="match status" value="1"/>
</dbReference>
<dbReference type="GO" id="GO:0051072">
    <property type="term" value="P:4,6-pyruvylated galactose residue biosynthetic process"/>
    <property type="evidence" value="ECO:0007669"/>
    <property type="project" value="TreeGrafter"/>
</dbReference>
<reference evidence="11 12" key="1">
    <citation type="journal article" date="2024" name="bioRxiv">
        <title>Comparative genomics of Cryptococcus and Kwoniella reveals pathogenesis evolution and contrasting karyotype dynamics via intercentromeric recombination or chromosome fusion.</title>
        <authorList>
            <person name="Coelho M.A."/>
            <person name="David-Palma M."/>
            <person name="Shea T."/>
            <person name="Bowers K."/>
            <person name="McGinley-Smith S."/>
            <person name="Mohammad A.W."/>
            <person name="Gnirke A."/>
            <person name="Yurkov A.M."/>
            <person name="Nowrousian M."/>
            <person name="Sun S."/>
            <person name="Cuomo C.A."/>
            <person name="Heitman J."/>
        </authorList>
    </citation>
    <scope>NUCLEOTIDE SEQUENCE [LARGE SCALE GENOMIC DNA]</scope>
    <source>
        <strain evidence="11 12">CBS 13917</strain>
    </source>
</reference>
<gene>
    <name evidence="11" type="ORF">IAR55_005187</name>
</gene>
<keyword evidence="8 10" id="KW-0333">Golgi apparatus</keyword>
<accession>A0AAW0YVW4</accession>
<dbReference type="RefSeq" id="XP_066800848.1">
    <property type="nucleotide sequence ID" value="XM_066948280.1"/>
</dbReference>
<evidence type="ECO:0000256" key="10">
    <source>
        <dbReference type="RuleBase" id="RU363063"/>
    </source>
</evidence>
<evidence type="ECO:0000256" key="9">
    <source>
        <dbReference type="ARBA" id="ARBA00023136"/>
    </source>
</evidence>
<dbReference type="PANTHER" id="PTHR11214">
    <property type="entry name" value="BETA-1,3-N-ACETYLGLUCOSAMINYLTRANSFERASE"/>
    <property type="match status" value="1"/>
</dbReference>
<keyword evidence="12" id="KW-1185">Reference proteome</keyword>